<dbReference type="AlphaFoldDB" id="A0A6S7B5K0"/>
<name>A0A6S7B5K0_9BURK</name>
<dbReference type="InterPro" id="IPR027843">
    <property type="entry name" value="DUF4440"/>
</dbReference>
<protein>
    <recommendedName>
        <fullName evidence="1">DUF4440 domain-containing protein</fullName>
    </recommendedName>
</protein>
<keyword evidence="3" id="KW-1185">Reference proteome</keyword>
<feature type="domain" description="DUF4440" evidence="1">
    <location>
        <begin position="13"/>
        <end position="120"/>
    </location>
</feature>
<proteinExistence type="predicted"/>
<evidence type="ECO:0000259" key="1">
    <source>
        <dbReference type="Pfam" id="PF14534"/>
    </source>
</evidence>
<dbReference type="Proteomes" id="UP000494115">
    <property type="component" value="Unassembled WGS sequence"/>
</dbReference>
<dbReference type="RefSeq" id="WP_175105187.1">
    <property type="nucleotide sequence ID" value="NZ_CADIKM010000010.1"/>
</dbReference>
<dbReference type="Gene3D" id="3.10.450.50">
    <property type="match status" value="1"/>
</dbReference>
<dbReference type="Pfam" id="PF14534">
    <property type="entry name" value="DUF4440"/>
    <property type="match status" value="1"/>
</dbReference>
<accession>A0A6S7B5K0</accession>
<reference evidence="2 3" key="1">
    <citation type="submission" date="2020-04" db="EMBL/GenBank/DDBJ databases">
        <authorList>
            <person name="De Canck E."/>
        </authorList>
    </citation>
    <scope>NUCLEOTIDE SEQUENCE [LARGE SCALE GENOMIC DNA]</scope>
    <source>
        <strain evidence="2 3">LMG 28138</strain>
    </source>
</reference>
<sequence length="131" mass="14762">MAAKFNDSIVNKVKELERERFRAMVDADGEQLEALLSDNVSYIHTNGKRENKAQLLAAITNGKRRYRQIEVQTQDILLAREDTCIVTGRALVELEANSGVLLFLIAYTAIQVHEKAGWRLAAWQATRCATD</sequence>
<dbReference type="EMBL" id="CADIKM010000010">
    <property type="protein sequence ID" value="CAB3788494.1"/>
    <property type="molecule type" value="Genomic_DNA"/>
</dbReference>
<gene>
    <name evidence="2" type="ORF">LMG28138_02620</name>
</gene>
<evidence type="ECO:0000313" key="2">
    <source>
        <dbReference type="EMBL" id="CAB3788494.1"/>
    </source>
</evidence>
<evidence type="ECO:0000313" key="3">
    <source>
        <dbReference type="Proteomes" id="UP000494115"/>
    </source>
</evidence>
<dbReference type="SUPFAM" id="SSF54427">
    <property type="entry name" value="NTF2-like"/>
    <property type="match status" value="1"/>
</dbReference>
<organism evidence="2 3">
    <name type="scientific">Pararobbsia alpina</name>
    <dbReference type="NCBI Taxonomy" id="621374"/>
    <lineage>
        <taxon>Bacteria</taxon>
        <taxon>Pseudomonadati</taxon>
        <taxon>Pseudomonadota</taxon>
        <taxon>Betaproteobacteria</taxon>
        <taxon>Burkholderiales</taxon>
        <taxon>Burkholderiaceae</taxon>
        <taxon>Pararobbsia</taxon>
    </lineage>
</organism>
<dbReference type="InterPro" id="IPR032710">
    <property type="entry name" value="NTF2-like_dom_sf"/>
</dbReference>